<organism evidence="1 2">
    <name type="scientific">Bradyrhizobium erythrophlei</name>
    <dbReference type="NCBI Taxonomy" id="1437360"/>
    <lineage>
        <taxon>Bacteria</taxon>
        <taxon>Pseudomonadati</taxon>
        <taxon>Pseudomonadota</taxon>
        <taxon>Alphaproteobacteria</taxon>
        <taxon>Hyphomicrobiales</taxon>
        <taxon>Nitrobacteraceae</taxon>
        <taxon>Bradyrhizobium</taxon>
    </lineage>
</organism>
<dbReference type="InterPro" id="IPR007434">
    <property type="entry name" value="FemAB-like"/>
</dbReference>
<dbReference type="AlphaFoldDB" id="A0A1H4UIJ6"/>
<accession>A0A1H4UIJ6</accession>
<name>A0A1H4UIJ6_9BRAD</name>
<proteinExistence type="predicted"/>
<dbReference type="Gene3D" id="3.40.630.30">
    <property type="match status" value="1"/>
</dbReference>
<gene>
    <name evidence="1" type="ORF">SAMN05444164_2457</name>
</gene>
<protein>
    <submittedName>
        <fullName evidence="1">Peptidogalycan biosysnthesis/recognition</fullName>
    </submittedName>
</protein>
<dbReference type="SUPFAM" id="SSF55729">
    <property type="entry name" value="Acyl-CoA N-acyltransferases (Nat)"/>
    <property type="match status" value="1"/>
</dbReference>
<dbReference type="EMBL" id="FNTH01000001">
    <property type="protein sequence ID" value="SEC68111.1"/>
    <property type="molecule type" value="Genomic_DNA"/>
</dbReference>
<evidence type="ECO:0000313" key="1">
    <source>
        <dbReference type="EMBL" id="SEC68111.1"/>
    </source>
</evidence>
<dbReference type="Proteomes" id="UP000198992">
    <property type="component" value="Unassembled WGS sequence"/>
</dbReference>
<dbReference type="PANTHER" id="PTHR47017:SF1">
    <property type="entry name" value="ACYL-COA"/>
    <property type="match status" value="1"/>
</dbReference>
<evidence type="ECO:0000313" key="2">
    <source>
        <dbReference type="Proteomes" id="UP000198992"/>
    </source>
</evidence>
<reference evidence="1 2" key="1">
    <citation type="submission" date="2016-10" db="EMBL/GenBank/DDBJ databases">
        <authorList>
            <person name="de Groot N.N."/>
        </authorList>
    </citation>
    <scope>NUCLEOTIDE SEQUENCE [LARGE SCALE GENOMIC DNA]</scope>
    <source>
        <strain evidence="1 2">MT12</strain>
    </source>
</reference>
<sequence>MWVVLVRDGANEPAAIACLARFDLEIVNLPGWLRKGVGAARAVWARFLKNRVLFVGLPLPCASNHLRFSTGADKQMALEALDRRVQELAREENADYVVYKEFDGTDARNMELLEERGYLRGTLPVLHKLTGRFRSFGEYLGTIKARYRNQITRSQKKFAAAGLRAVHVTDGQEIRRRFTPEVHRLYAAVHAKSKTKLEFLPLEFFRELPDALPEQVEVMFVEDMTAEGRVVGFTLAMRANGTHYNVYSGVDYKMNERAHIYFNLFYHDLDYAFSIGTTEVHLGETSDGFKSRLGTETVPMYCYVKARNPVVQAIVKRLARQLFPEQHVERQNVFKEGKKEVVASAKG</sequence>
<dbReference type="InterPro" id="IPR016181">
    <property type="entry name" value="Acyl_CoA_acyltransferase"/>
</dbReference>
<dbReference type="Pfam" id="PF04339">
    <property type="entry name" value="FemAB_like"/>
    <property type="match status" value="1"/>
</dbReference>
<dbReference type="PANTHER" id="PTHR47017">
    <property type="entry name" value="ACYL-COA"/>
    <property type="match status" value="1"/>
</dbReference>